<evidence type="ECO:0000313" key="2">
    <source>
        <dbReference type="EMBL" id="TKK67793.1"/>
    </source>
</evidence>
<dbReference type="Proteomes" id="UP000305848">
    <property type="component" value="Unassembled WGS sequence"/>
</dbReference>
<organism evidence="2 3">
    <name type="scientific">Ilyomonas limi</name>
    <dbReference type="NCBI Taxonomy" id="2575867"/>
    <lineage>
        <taxon>Bacteria</taxon>
        <taxon>Pseudomonadati</taxon>
        <taxon>Bacteroidota</taxon>
        <taxon>Chitinophagia</taxon>
        <taxon>Chitinophagales</taxon>
        <taxon>Chitinophagaceae</taxon>
        <taxon>Ilyomonas</taxon>
    </lineage>
</organism>
<dbReference type="PROSITE" id="PS51257">
    <property type="entry name" value="PROKAR_LIPOPROTEIN"/>
    <property type="match status" value="1"/>
</dbReference>
<name>A0A4V5UU94_9BACT</name>
<dbReference type="InterPro" id="IPR025381">
    <property type="entry name" value="DUF4296"/>
</dbReference>
<gene>
    <name evidence="2" type="ORF">FC093_13675</name>
</gene>
<dbReference type="RefSeq" id="WP_137262358.1">
    <property type="nucleotide sequence ID" value="NZ_SZQL01000010.1"/>
</dbReference>
<proteinExistence type="predicted"/>
<comment type="caution">
    <text evidence="2">The sequence shown here is derived from an EMBL/GenBank/DDBJ whole genome shotgun (WGS) entry which is preliminary data.</text>
</comment>
<evidence type="ECO:0000313" key="3">
    <source>
        <dbReference type="Proteomes" id="UP000305848"/>
    </source>
</evidence>
<dbReference type="OrthoDB" id="672534at2"/>
<dbReference type="AlphaFoldDB" id="A0A4V5UU94"/>
<accession>A0A4V5UU94</accession>
<feature type="domain" description="DUF4296" evidence="1">
    <location>
        <begin position="23"/>
        <end position="102"/>
    </location>
</feature>
<dbReference type="Pfam" id="PF14129">
    <property type="entry name" value="DUF4296"/>
    <property type="match status" value="1"/>
</dbReference>
<reference evidence="2 3" key="1">
    <citation type="submission" date="2019-05" db="EMBL/GenBank/DDBJ databases">
        <title>Panacibacter sp. strain 17mud1-8 Genome sequencing and assembly.</title>
        <authorList>
            <person name="Chhetri G."/>
        </authorList>
    </citation>
    <scope>NUCLEOTIDE SEQUENCE [LARGE SCALE GENOMIC DNA]</scope>
    <source>
        <strain evidence="2 3">17mud1-8</strain>
    </source>
</reference>
<sequence>MKKYVAFTCIILLTACSSGNEMPKGVLPVGTMKTVIWDLSLADAMASQKYTLHKDSQRMMVTGLYSKVFSLHKIDKATFYKSFAYYEAHPTALQTLFDSVNAYGSRQKVKVYQKPM</sequence>
<protein>
    <submittedName>
        <fullName evidence="2">DUF4296 domain-containing protein</fullName>
    </submittedName>
</protein>
<dbReference type="EMBL" id="SZQL01000010">
    <property type="protein sequence ID" value="TKK67793.1"/>
    <property type="molecule type" value="Genomic_DNA"/>
</dbReference>
<keyword evidence="3" id="KW-1185">Reference proteome</keyword>
<evidence type="ECO:0000259" key="1">
    <source>
        <dbReference type="Pfam" id="PF14129"/>
    </source>
</evidence>